<gene>
    <name evidence="1" type="ORF">Zmor_003982</name>
</gene>
<sequence length="106" mass="12056">MLAEFLSGLMADVGQWEGKSVTWWSCARTSSLRCPFDCSWRGPSRRALLMHVIAVVNGPRSKKLWQYPWAMSAHRQFADAPLAHLCPGHLSLPRILMAKWSYPKES</sequence>
<comment type="caution">
    <text evidence="1">The sequence shown here is derived from an EMBL/GenBank/DDBJ whole genome shotgun (WGS) entry which is preliminary data.</text>
</comment>
<keyword evidence="2" id="KW-1185">Reference proteome</keyword>
<dbReference type="AlphaFoldDB" id="A0AA38HKR5"/>
<proteinExistence type="predicted"/>
<evidence type="ECO:0000313" key="2">
    <source>
        <dbReference type="Proteomes" id="UP001168821"/>
    </source>
</evidence>
<reference evidence="1" key="1">
    <citation type="journal article" date="2023" name="G3 (Bethesda)">
        <title>Whole genome assemblies of Zophobas morio and Tenebrio molitor.</title>
        <authorList>
            <person name="Kaur S."/>
            <person name="Stinson S.A."/>
            <person name="diCenzo G.C."/>
        </authorList>
    </citation>
    <scope>NUCLEOTIDE SEQUENCE</scope>
    <source>
        <strain evidence="1">QUZm001</strain>
    </source>
</reference>
<name>A0AA38HKR5_9CUCU</name>
<evidence type="ECO:0000313" key="1">
    <source>
        <dbReference type="EMBL" id="KAJ3636421.1"/>
    </source>
</evidence>
<organism evidence="1 2">
    <name type="scientific">Zophobas morio</name>
    <dbReference type="NCBI Taxonomy" id="2755281"/>
    <lineage>
        <taxon>Eukaryota</taxon>
        <taxon>Metazoa</taxon>
        <taxon>Ecdysozoa</taxon>
        <taxon>Arthropoda</taxon>
        <taxon>Hexapoda</taxon>
        <taxon>Insecta</taxon>
        <taxon>Pterygota</taxon>
        <taxon>Neoptera</taxon>
        <taxon>Endopterygota</taxon>
        <taxon>Coleoptera</taxon>
        <taxon>Polyphaga</taxon>
        <taxon>Cucujiformia</taxon>
        <taxon>Tenebrionidae</taxon>
        <taxon>Zophobas</taxon>
    </lineage>
</organism>
<protein>
    <submittedName>
        <fullName evidence="1">Uncharacterized protein</fullName>
    </submittedName>
</protein>
<dbReference type="Proteomes" id="UP001168821">
    <property type="component" value="Unassembled WGS sequence"/>
</dbReference>
<dbReference type="EMBL" id="JALNTZ010000114">
    <property type="protein sequence ID" value="KAJ3636421.1"/>
    <property type="molecule type" value="Genomic_DNA"/>
</dbReference>
<accession>A0AA38HKR5</accession>